<dbReference type="HOGENOM" id="CLU_010194_1_0_1"/>
<accession>W2RNY9</accession>
<dbReference type="NCBIfam" id="NF005559">
    <property type="entry name" value="PRK07231.1"/>
    <property type="match status" value="1"/>
</dbReference>
<dbReference type="FunFam" id="3.40.50.720:FF:000084">
    <property type="entry name" value="Short-chain dehydrogenase reductase"/>
    <property type="match status" value="1"/>
</dbReference>
<dbReference type="PRINTS" id="PR00080">
    <property type="entry name" value="SDRFAMILY"/>
</dbReference>
<dbReference type="STRING" id="1220924.W2RNY9"/>
<dbReference type="VEuPathDB" id="FungiDB:HMPREF1541_06282"/>
<dbReference type="InterPro" id="IPR036291">
    <property type="entry name" value="NAD(P)-bd_dom_sf"/>
</dbReference>
<dbReference type="eggNOG" id="KOG0725">
    <property type="taxonomic scope" value="Eukaryota"/>
</dbReference>
<reference evidence="3 4" key="1">
    <citation type="submission" date="2013-03" db="EMBL/GenBank/DDBJ databases">
        <title>The Genome Sequence of Phialophora europaea CBS 101466.</title>
        <authorList>
            <consortium name="The Broad Institute Genomics Platform"/>
            <person name="Cuomo C."/>
            <person name="de Hoog S."/>
            <person name="Gorbushina A."/>
            <person name="Walker B."/>
            <person name="Young S.K."/>
            <person name="Zeng Q."/>
            <person name="Gargeya S."/>
            <person name="Fitzgerald M."/>
            <person name="Haas B."/>
            <person name="Abouelleil A."/>
            <person name="Allen A.W."/>
            <person name="Alvarado L."/>
            <person name="Arachchi H.M."/>
            <person name="Berlin A.M."/>
            <person name="Chapman S.B."/>
            <person name="Gainer-Dewar J."/>
            <person name="Goldberg J."/>
            <person name="Griggs A."/>
            <person name="Gujja S."/>
            <person name="Hansen M."/>
            <person name="Howarth C."/>
            <person name="Imamovic A."/>
            <person name="Ireland A."/>
            <person name="Larimer J."/>
            <person name="McCowan C."/>
            <person name="Murphy C."/>
            <person name="Pearson M."/>
            <person name="Poon T.W."/>
            <person name="Priest M."/>
            <person name="Roberts A."/>
            <person name="Saif S."/>
            <person name="Shea T."/>
            <person name="Sisk P."/>
            <person name="Sykes S."/>
            <person name="Wortman J."/>
            <person name="Nusbaum C."/>
            <person name="Birren B."/>
        </authorList>
    </citation>
    <scope>NUCLEOTIDE SEQUENCE [LARGE SCALE GENOMIC DNA]</scope>
    <source>
        <strain evidence="3 4">CBS 101466</strain>
    </source>
</reference>
<keyword evidence="1" id="KW-0521">NADP</keyword>
<dbReference type="AlphaFoldDB" id="W2RNY9"/>
<dbReference type="PANTHER" id="PTHR43639:SF5">
    <property type="entry name" value="OXIDOREDUCTASE, SHORT-CHAIN DEHYDROGENASE_REDUCTASE FAMILY (AFU_ORTHOLOGUE AFUA_6G09140)"/>
    <property type="match status" value="1"/>
</dbReference>
<dbReference type="Gene3D" id="3.40.50.720">
    <property type="entry name" value="NAD(P)-binding Rossmann-like Domain"/>
    <property type="match status" value="1"/>
</dbReference>
<dbReference type="PRINTS" id="PR00081">
    <property type="entry name" value="GDHRDH"/>
</dbReference>
<evidence type="ECO:0000256" key="2">
    <source>
        <dbReference type="ARBA" id="ARBA00023002"/>
    </source>
</evidence>
<sequence>MSEKGRLQGKTCIITGAGHGFGETMAKAFAREGAKIVVAEINADQGVRVANEIQSDRAEETAIFQQTDVTKKSSWEQVVKRALEAFGRIDIVVNNAGTTYPKKDSHTVTEDEWDTVISVNMKSIYLCTAVTVPYFLEQKAGVILNISSVGGIRVKNGLVWYGGSKAFVNKITEGLASEYGHSGIRVNSICPILGYTNLAQSFMGVEDTPENRAKFESSLPLGKALQSNTSLGYVANAAIYMCSDEAAFVSGINLPVDGAATVYAPGVGK</sequence>
<dbReference type="PANTHER" id="PTHR43639">
    <property type="entry name" value="OXIDOREDUCTASE, SHORT-CHAIN DEHYDROGENASE/REDUCTASE FAMILY (AFU_ORTHOLOGUE AFUA_5G02870)"/>
    <property type="match status" value="1"/>
</dbReference>
<dbReference type="RefSeq" id="XP_008718840.1">
    <property type="nucleotide sequence ID" value="XM_008720618.1"/>
</dbReference>
<keyword evidence="2" id="KW-0560">Oxidoreductase</keyword>
<name>W2RNY9_CYPE1</name>
<dbReference type="Proteomes" id="UP000030752">
    <property type="component" value="Unassembled WGS sequence"/>
</dbReference>
<dbReference type="InterPro" id="IPR002347">
    <property type="entry name" value="SDR_fam"/>
</dbReference>
<dbReference type="GeneID" id="19973621"/>
<proteinExistence type="predicted"/>
<protein>
    <submittedName>
        <fullName evidence="3">Uncharacterized protein</fullName>
    </submittedName>
</protein>
<organism evidence="3 4">
    <name type="scientific">Cyphellophora europaea (strain CBS 101466)</name>
    <name type="common">Phialophora europaea</name>
    <dbReference type="NCBI Taxonomy" id="1220924"/>
    <lineage>
        <taxon>Eukaryota</taxon>
        <taxon>Fungi</taxon>
        <taxon>Dikarya</taxon>
        <taxon>Ascomycota</taxon>
        <taxon>Pezizomycotina</taxon>
        <taxon>Eurotiomycetes</taxon>
        <taxon>Chaetothyriomycetidae</taxon>
        <taxon>Chaetothyriales</taxon>
        <taxon>Cyphellophoraceae</taxon>
        <taxon>Cyphellophora</taxon>
    </lineage>
</organism>
<keyword evidence="4" id="KW-1185">Reference proteome</keyword>
<dbReference type="EMBL" id="KB822722">
    <property type="protein sequence ID" value="ETN38251.1"/>
    <property type="molecule type" value="Genomic_DNA"/>
</dbReference>
<dbReference type="InParanoid" id="W2RNY9"/>
<dbReference type="Pfam" id="PF13561">
    <property type="entry name" value="adh_short_C2"/>
    <property type="match status" value="1"/>
</dbReference>
<gene>
    <name evidence="3" type="ORF">HMPREF1541_06282</name>
</gene>
<evidence type="ECO:0000313" key="4">
    <source>
        <dbReference type="Proteomes" id="UP000030752"/>
    </source>
</evidence>
<evidence type="ECO:0000313" key="3">
    <source>
        <dbReference type="EMBL" id="ETN38251.1"/>
    </source>
</evidence>
<dbReference type="GO" id="GO:0016491">
    <property type="term" value="F:oxidoreductase activity"/>
    <property type="evidence" value="ECO:0007669"/>
    <property type="project" value="UniProtKB-KW"/>
</dbReference>
<dbReference type="OrthoDB" id="294295at2759"/>
<dbReference type="SUPFAM" id="SSF51735">
    <property type="entry name" value="NAD(P)-binding Rossmann-fold domains"/>
    <property type="match status" value="1"/>
</dbReference>
<evidence type="ECO:0000256" key="1">
    <source>
        <dbReference type="ARBA" id="ARBA00022857"/>
    </source>
</evidence>